<sequence>MQSVRGLWLGYRLRQIREDLGLTLKEAAGYLDFDFSTFARYERCELPFRPEYVLALLNLYGVHDEYTRTELLQLAQDTGRLNLWRVDATAAPSSIDTAVPQPATSSLGAAGHTNAPVRLLQWLYGQATNIAVYSPNIIPDLLQTRAYETAVAGHIESPNHGHRHEYRRRREALARVPVTGRLPGPSITAVIDGHVLHRPIGGRKILAEQVEHLHQLAAEQNRIAIRILPTDRDFCCASNGGFTVLHLHTGFPPIALVDHLGGQMVLEGPWAGRYVTEFDRLCDIALMPAASRIQLAELTKDLTNQPDHHPEPAELVHD</sequence>
<evidence type="ECO:0000259" key="1">
    <source>
        <dbReference type="PROSITE" id="PS50943"/>
    </source>
</evidence>
<dbReference type="Pfam" id="PF19054">
    <property type="entry name" value="DUF5753"/>
    <property type="match status" value="1"/>
</dbReference>
<name>A0ABU0ZFY3_9ACTN</name>
<dbReference type="EMBL" id="JAVHUY010000013">
    <property type="protein sequence ID" value="MDQ7905966.1"/>
    <property type="molecule type" value="Genomic_DNA"/>
</dbReference>
<protein>
    <submittedName>
        <fullName evidence="2">Helix-turn-helix transcriptional regulator</fullName>
    </submittedName>
</protein>
<dbReference type="InterPro" id="IPR043917">
    <property type="entry name" value="DUF5753"/>
</dbReference>
<dbReference type="InterPro" id="IPR001387">
    <property type="entry name" value="Cro/C1-type_HTH"/>
</dbReference>
<comment type="caution">
    <text evidence="2">The sequence shown here is derived from an EMBL/GenBank/DDBJ whole genome shotgun (WGS) entry which is preliminary data.</text>
</comment>
<gene>
    <name evidence="2" type="ORF">RB614_15745</name>
</gene>
<evidence type="ECO:0000313" key="2">
    <source>
        <dbReference type="EMBL" id="MDQ7905966.1"/>
    </source>
</evidence>
<evidence type="ECO:0000313" key="3">
    <source>
        <dbReference type="Proteomes" id="UP001230908"/>
    </source>
</evidence>
<keyword evidence="3" id="KW-1185">Reference proteome</keyword>
<dbReference type="SUPFAM" id="SSF47413">
    <property type="entry name" value="lambda repressor-like DNA-binding domains"/>
    <property type="match status" value="1"/>
</dbReference>
<dbReference type="RefSeq" id="WP_308713234.1">
    <property type="nucleotide sequence ID" value="NZ_JAVHUY010000013.1"/>
</dbReference>
<dbReference type="SMART" id="SM00530">
    <property type="entry name" value="HTH_XRE"/>
    <property type="match status" value="1"/>
</dbReference>
<dbReference type="Proteomes" id="UP001230908">
    <property type="component" value="Unassembled WGS sequence"/>
</dbReference>
<feature type="domain" description="HTH cro/C1-type" evidence="1">
    <location>
        <begin position="13"/>
        <end position="66"/>
    </location>
</feature>
<proteinExistence type="predicted"/>
<dbReference type="PROSITE" id="PS50943">
    <property type="entry name" value="HTH_CROC1"/>
    <property type="match status" value="1"/>
</dbReference>
<dbReference type="InterPro" id="IPR010982">
    <property type="entry name" value="Lambda_DNA-bd_dom_sf"/>
</dbReference>
<dbReference type="CDD" id="cd00093">
    <property type="entry name" value="HTH_XRE"/>
    <property type="match status" value="1"/>
</dbReference>
<accession>A0ABU0ZFY3</accession>
<reference evidence="2 3" key="1">
    <citation type="submission" date="2023-08" db="EMBL/GenBank/DDBJ databases">
        <title>Phytohabitans sansha sp. nov., isolated from marine sediment.</title>
        <authorList>
            <person name="Zhao Y."/>
            <person name="Yi K."/>
        </authorList>
    </citation>
    <scope>NUCLEOTIDE SEQUENCE [LARGE SCALE GENOMIC DNA]</scope>
    <source>
        <strain evidence="2 3">ZYX-F-186</strain>
    </source>
</reference>
<dbReference type="Pfam" id="PF13560">
    <property type="entry name" value="HTH_31"/>
    <property type="match status" value="1"/>
</dbReference>
<organism evidence="2 3">
    <name type="scientific">Phytohabitans maris</name>
    <dbReference type="NCBI Taxonomy" id="3071409"/>
    <lineage>
        <taxon>Bacteria</taxon>
        <taxon>Bacillati</taxon>
        <taxon>Actinomycetota</taxon>
        <taxon>Actinomycetes</taxon>
        <taxon>Micromonosporales</taxon>
        <taxon>Micromonosporaceae</taxon>
    </lineage>
</organism>
<dbReference type="Gene3D" id="1.10.260.40">
    <property type="entry name" value="lambda repressor-like DNA-binding domains"/>
    <property type="match status" value="1"/>
</dbReference>